<dbReference type="EMBL" id="CP003923">
    <property type="protein sequence ID" value="AIC95884.1"/>
    <property type="molecule type" value="Genomic_DNA"/>
</dbReference>
<evidence type="ECO:0000259" key="7">
    <source>
        <dbReference type="Pfam" id="PF07005"/>
    </source>
</evidence>
<protein>
    <recommendedName>
        <fullName evidence="11">Hydroxyacid dehydrogenase</fullName>
    </recommendedName>
</protein>
<dbReference type="Gene3D" id="3.40.980.20">
    <property type="entry name" value="Four-carbon acid sugar kinase, nucleotide binding domain"/>
    <property type="match status" value="1"/>
</dbReference>
<accession>A0A060M718</accession>
<dbReference type="eggNOG" id="COG3395">
    <property type="taxonomic scope" value="Bacteria"/>
</dbReference>
<dbReference type="HOGENOM" id="CLU_044742_0_0_9"/>
<evidence type="ECO:0000256" key="3">
    <source>
        <dbReference type="ARBA" id="ARBA00022741"/>
    </source>
</evidence>
<gene>
    <name evidence="9" type="ORF">BleG1_3337</name>
</gene>
<dbReference type="STRING" id="1246626.BleG1_3337"/>
<dbReference type="InterPro" id="IPR010737">
    <property type="entry name" value="4-carb_acid_sugar_kinase_N"/>
</dbReference>
<sequence length="477" mass="52822">MKQLNAEETFASIKAVNRNEIQSLLKAEQQASPYKIVVLDDDPTGIQTVHGVSVFTDWTKASIQAGFKEEQSMFFILTNSRGFTEEETVKCHEEIAERVQEVADEENLPYLLISRGDSTLRGHYPLETETIKTKIESMGQKRFDGEIIIPFFKEGGRFTIHNIHYVQNGEVLVPAGETEFANDRTFGFAASHLGEYIEEKTNGRYQKEETIYISLEDLRAVAIEKITAQLTAATDFQKIVVNAVGYEDVEVFATALLKALKQGKHYIARSAAALTKVIGGISDKPLLKLEDMVTKGSRHGGLIAVGSHVKKTTEQLKHLLESGLVKGIEFDVHLVQDDEKFAQETKRVRLACEEAIKNGESVVYYTRRERLDLGDNMQEEELKQSVKISNAVTSIVKELEVEPSYIVAKGGITSSSIGTIGLSVERAVVAGQIKPGIPVWKTGQESKFPGKAYVIFPGNVGQPETLKEAVAILEGKE</sequence>
<dbReference type="Proteomes" id="UP000027142">
    <property type="component" value="Chromosome"/>
</dbReference>
<dbReference type="PATRIC" id="fig|1246626.3.peg.3314"/>
<dbReference type="GO" id="GO:0016301">
    <property type="term" value="F:kinase activity"/>
    <property type="evidence" value="ECO:0007669"/>
    <property type="project" value="UniProtKB-KW"/>
</dbReference>
<evidence type="ECO:0000256" key="6">
    <source>
        <dbReference type="ARBA" id="ARBA00023277"/>
    </source>
</evidence>
<keyword evidence="10" id="KW-1185">Reference proteome</keyword>
<dbReference type="OrthoDB" id="153193at2"/>
<dbReference type="SUPFAM" id="SSF142764">
    <property type="entry name" value="YgbK-like"/>
    <property type="match status" value="1"/>
</dbReference>
<dbReference type="RefSeq" id="WP_038483314.1">
    <property type="nucleotide sequence ID" value="NZ_CP003923.1"/>
</dbReference>
<evidence type="ECO:0000259" key="8">
    <source>
        <dbReference type="Pfam" id="PF17042"/>
    </source>
</evidence>
<keyword evidence="5" id="KW-0067">ATP-binding</keyword>
<proteinExistence type="inferred from homology"/>
<comment type="similarity">
    <text evidence="1">Belongs to the four-carbon acid sugar kinase family.</text>
</comment>
<keyword evidence="4" id="KW-0418">Kinase</keyword>
<dbReference type="GO" id="GO:0005524">
    <property type="term" value="F:ATP binding"/>
    <property type="evidence" value="ECO:0007669"/>
    <property type="project" value="UniProtKB-KW"/>
</dbReference>
<evidence type="ECO:0000256" key="4">
    <source>
        <dbReference type="ARBA" id="ARBA00022777"/>
    </source>
</evidence>
<name>A0A060M718_9BACI</name>
<dbReference type="Pfam" id="PF17042">
    <property type="entry name" value="NBD_C"/>
    <property type="match status" value="1"/>
</dbReference>
<evidence type="ECO:0000313" key="10">
    <source>
        <dbReference type="Proteomes" id="UP000027142"/>
    </source>
</evidence>
<dbReference type="AlphaFoldDB" id="A0A060M718"/>
<dbReference type="Gene3D" id="3.40.50.10840">
    <property type="entry name" value="Putative sugar-binding, N-terminal domain"/>
    <property type="match status" value="1"/>
</dbReference>
<feature type="domain" description="Four-carbon acid sugar kinase N-terminal" evidence="7">
    <location>
        <begin position="36"/>
        <end position="276"/>
    </location>
</feature>
<evidence type="ECO:0000256" key="5">
    <source>
        <dbReference type="ARBA" id="ARBA00022840"/>
    </source>
</evidence>
<dbReference type="KEGG" id="ble:BleG1_3337"/>
<dbReference type="InterPro" id="IPR042213">
    <property type="entry name" value="NBD_C_sf"/>
</dbReference>
<evidence type="ECO:0000313" key="9">
    <source>
        <dbReference type="EMBL" id="AIC95884.1"/>
    </source>
</evidence>
<reference evidence="9 10" key="1">
    <citation type="journal article" date="2014" name="Gene">
        <title>A comparative genomic analysis of the alkalitolerant soil bacterium Bacillus lehensis G1.</title>
        <authorList>
            <person name="Noor Y.M."/>
            <person name="Samsulrizal N.H."/>
            <person name="Jema'on N.A."/>
            <person name="Low K.O."/>
            <person name="Ramli A.N."/>
            <person name="Alias N.I."/>
            <person name="Damis S.I."/>
            <person name="Fuzi S.F."/>
            <person name="Isa M.N."/>
            <person name="Murad A.M."/>
            <person name="Raih M.F."/>
            <person name="Bakar F.D."/>
            <person name="Najimudin N."/>
            <person name="Mahadi N.M."/>
            <person name="Illias R.M."/>
        </authorList>
    </citation>
    <scope>NUCLEOTIDE SEQUENCE [LARGE SCALE GENOMIC DNA]</scope>
    <source>
        <strain evidence="9 10">G1</strain>
    </source>
</reference>
<keyword evidence="2" id="KW-0808">Transferase</keyword>
<dbReference type="InterPro" id="IPR037051">
    <property type="entry name" value="4-carb_acid_sugar_kinase_N_sf"/>
</dbReference>
<dbReference type="InterPro" id="IPR031475">
    <property type="entry name" value="NBD_C"/>
</dbReference>
<keyword evidence="6" id="KW-0119">Carbohydrate metabolism</keyword>
<feature type="domain" description="Four-carbon acid sugar kinase nucleotide binding" evidence="8">
    <location>
        <begin position="302"/>
        <end position="466"/>
    </location>
</feature>
<evidence type="ECO:0000256" key="2">
    <source>
        <dbReference type="ARBA" id="ARBA00022679"/>
    </source>
</evidence>
<keyword evidence="3" id="KW-0547">Nucleotide-binding</keyword>
<organism evidence="9 10">
    <name type="scientific">Shouchella lehensis G1</name>
    <dbReference type="NCBI Taxonomy" id="1246626"/>
    <lineage>
        <taxon>Bacteria</taxon>
        <taxon>Bacillati</taxon>
        <taxon>Bacillota</taxon>
        <taxon>Bacilli</taxon>
        <taxon>Bacillales</taxon>
        <taxon>Bacillaceae</taxon>
        <taxon>Shouchella</taxon>
    </lineage>
</organism>
<evidence type="ECO:0008006" key="11">
    <source>
        <dbReference type="Google" id="ProtNLM"/>
    </source>
</evidence>
<dbReference type="Pfam" id="PF07005">
    <property type="entry name" value="SBD_N"/>
    <property type="match status" value="1"/>
</dbReference>
<evidence type="ECO:0000256" key="1">
    <source>
        <dbReference type="ARBA" id="ARBA00005715"/>
    </source>
</evidence>